<evidence type="ECO:0000313" key="4">
    <source>
        <dbReference type="Proteomes" id="UP000053095"/>
    </source>
</evidence>
<dbReference type="Pfam" id="PF00106">
    <property type="entry name" value="adh_short"/>
    <property type="match status" value="1"/>
</dbReference>
<reference evidence="4" key="1">
    <citation type="journal article" date="2015" name="Genome Announc.">
        <title>Draft genome sequence of Talaromyces cellulolyticus strain Y-94, a source of lignocellulosic biomass-degrading enzymes.</title>
        <authorList>
            <person name="Fujii T."/>
            <person name="Koike H."/>
            <person name="Sawayama S."/>
            <person name="Yano S."/>
            <person name="Inoue H."/>
        </authorList>
    </citation>
    <scope>NUCLEOTIDE SEQUENCE [LARGE SCALE GENOMIC DNA]</scope>
    <source>
        <strain evidence="4">Y-94</strain>
    </source>
</reference>
<name>A0A0B8N537_TALPI</name>
<dbReference type="CDD" id="cd05233">
    <property type="entry name" value="SDR_c"/>
    <property type="match status" value="1"/>
</dbReference>
<dbReference type="GO" id="GO:0016491">
    <property type="term" value="F:oxidoreductase activity"/>
    <property type="evidence" value="ECO:0007669"/>
    <property type="project" value="UniProtKB-KW"/>
</dbReference>
<comment type="similarity">
    <text evidence="1">Belongs to the short-chain dehydrogenases/reductases (SDR) family.</text>
</comment>
<dbReference type="Proteomes" id="UP000053095">
    <property type="component" value="Unassembled WGS sequence"/>
</dbReference>
<accession>A0A0B8N537</accession>
<dbReference type="AlphaFoldDB" id="A0A0B8N537"/>
<proteinExistence type="inferred from homology"/>
<dbReference type="EMBL" id="DF933834">
    <property type="protein sequence ID" value="GAM40221.1"/>
    <property type="molecule type" value="Genomic_DNA"/>
</dbReference>
<keyword evidence="4" id="KW-1185">Reference proteome</keyword>
<sequence>MDPEILMQLFKGLSATNVTKTVHTEPYPAISPSRPTLNQAGKVVLITGGGTGVGFNIAKAFVRASANTVIIIGRRADVLEKAASNLKQEAVSVGTSTKIINRSVDVLDSVQTNEFWEYLTSQGIYVDVFVANVGKSSVPKSLIELGAARVWEDFEINVKSPLFWTEKFYSQPGDKKTYLINVSSSVIHMAGYPGVGDRPAYILTKMAGTMFFQLTAQQVPPEKMQVISFHPGSIYSTGWEAVGLKIPRESFDSDDLCGAFAVWAATDAAKFLHGRFAWASWDVEELASGELRKRIDEDPYFLRTAISGLNSTNLA</sequence>
<evidence type="ECO:0000256" key="1">
    <source>
        <dbReference type="ARBA" id="ARBA00006484"/>
    </source>
</evidence>
<dbReference type="Gene3D" id="3.40.50.720">
    <property type="entry name" value="NAD(P)-binding Rossmann-like Domain"/>
    <property type="match status" value="1"/>
</dbReference>
<protein>
    <submittedName>
        <fullName evidence="3">Short-chain dehydrogenase</fullName>
    </submittedName>
</protein>
<gene>
    <name evidence="3" type="ORF">TCE0_038r12399</name>
</gene>
<dbReference type="InterPro" id="IPR036291">
    <property type="entry name" value="NAD(P)-bd_dom_sf"/>
</dbReference>
<dbReference type="InterPro" id="IPR002347">
    <property type="entry name" value="SDR_fam"/>
</dbReference>
<dbReference type="PANTHER" id="PTHR42901">
    <property type="entry name" value="ALCOHOL DEHYDROGENASE"/>
    <property type="match status" value="1"/>
</dbReference>
<dbReference type="PANTHER" id="PTHR42901:SF1">
    <property type="entry name" value="ALCOHOL DEHYDROGENASE"/>
    <property type="match status" value="1"/>
</dbReference>
<evidence type="ECO:0000256" key="2">
    <source>
        <dbReference type="ARBA" id="ARBA00023002"/>
    </source>
</evidence>
<organism evidence="3 4">
    <name type="scientific">Talaromyces pinophilus</name>
    <name type="common">Penicillium pinophilum</name>
    <dbReference type="NCBI Taxonomy" id="128442"/>
    <lineage>
        <taxon>Eukaryota</taxon>
        <taxon>Fungi</taxon>
        <taxon>Dikarya</taxon>
        <taxon>Ascomycota</taxon>
        <taxon>Pezizomycotina</taxon>
        <taxon>Eurotiomycetes</taxon>
        <taxon>Eurotiomycetidae</taxon>
        <taxon>Eurotiales</taxon>
        <taxon>Trichocomaceae</taxon>
        <taxon>Talaromyces</taxon>
        <taxon>Talaromyces sect. Talaromyces</taxon>
    </lineage>
</organism>
<evidence type="ECO:0000313" key="3">
    <source>
        <dbReference type="EMBL" id="GAM40221.1"/>
    </source>
</evidence>
<dbReference type="SUPFAM" id="SSF51735">
    <property type="entry name" value="NAD(P)-binding Rossmann-fold domains"/>
    <property type="match status" value="1"/>
</dbReference>
<keyword evidence="2" id="KW-0560">Oxidoreductase</keyword>